<organism evidence="1 2">
    <name type="scientific">Prochlorococcus marinus (strain MIT 9313)</name>
    <dbReference type="NCBI Taxonomy" id="74547"/>
    <lineage>
        <taxon>Bacteria</taxon>
        <taxon>Bacillati</taxon>
        <taxon>Cyanobacteriota</taxon>
        <taxon>Cyanophyceae</taxon>
        <taxon>Synechococcales</taxon>
        <taxon>Prochlorococcaceae</taxon>
        <taxon>Prochlorococcus</taxon>
    </lineage>
</organism>
<accession>B9ESB9</accession>
<proteinExistence type="predicted"/>
<gene>
    <name evidence="1" type="ordered locus">PMT_2739</name>
</gene>
<dbReference type="AlphaFoldDB" id="B9ESB9"/>
<reference evidence="1 2" key="1">
    <citation type="journal article" date="2003" name="Nature">
        <title>Genome divergence in two Prochlorococcus ecotypes reflects oceanic niche differentiation.</title>
        <authorList>
            <person name="Rocap G."/>
            <person name="Larimer F.W."/>
            <person name="Lamerdin J.E."/>
            <person name="Malfatti S."/>
            <person name="Chain P."/>
            <person name="Ahlgren N.A."/>
            <person name="Arellano A."/>
            <person name="Coleman M."/>
            <person name="Hauser L."/>
            <person name="Hess W.R."/>
            <person name="Johnson Z.I."/>
            <person name="Land M.L."/>
            <person name="Lindell D."/>
            <person name="Post A.F."/>
            <person name="Regala W."/>
            <person name="Shah M."/>
            <person name="Shaw S.L."/>
            <person name="Steglich C."/>
            <person name="Sullivan M.B."/>
            <person name="Ting C.S."/>
            <person name="Tolonen A."/>
            <person name="Webb E.A."/>
            <person name="Zinser E.R."/>
            <person name="Chisholm S.W."/>
        </authorList>
    </citation>
    <scope>NUCLEOTIDE SEQUENCE [LARGE SCALE GENOMIC DNA]</scope>
    <source>
        <strain evidence="2">MIT 9313</strain>
    </source>
</reference>
<dbReference type="EMBL" id="BX548175">
    <property type="protein sequence ID" value="CAX32261.1"/>
    <property type="molecule type" value="Genomic_DNA"/>
</dbReference>
<sequence>MVDLITLDRSAALEYSATLSIEQLPDALAELGDWPFNWLCARIHPQLGSMTPQLVALYRLQVQSNSLQICRYLPTHL</sequence>
<protein>
    <submittedName>
        <fullName evidence="1">Uncharacterized protein</fullName>
    </submittedName>
</protein>
<keyword evidence="2" id="KW-1185">Reference proteome</keyword>
<dbReference type="eggNOG" id="ENOG5030NZB">
    <property type="taxonomic scope" value="Bacteria"/>
</dbReference>
<dbReference type="KEGG" id="pmt:PMT_2739"/>
<name>B9ESB9_PROMM</name>
<dbReference type="Proteomes" id="UP000001423">
    <property type="component" value="Chromosome"/>
</dbReference>
<evidence type="ECO:0000313" key="2">
    <source>
        <dbReference type="Proteomes" id="UP000001423"/>
    </source>
</evidence>
<evidence type="ECO:0000313" key="1">
    <source>
        <dbReference type="EMBL" id="CAX32261.1"/>
    </source>
</evidence>
<dbReference type="HOGENOM" id="CLU_2635213_0_0_3"/>